<keyword evidence="3" id="KW-1185">Reference proteome</keyword>
<evidence type="ECO:0000256" key="1">
    <source>
        <dbReference type="SAM" id="Phobius"/>
    </source>
</evidence>
<feature type="transmembrane region" description="Helical" evidence="1">
    <location>
        <begin position="130"/>
        <end position="149"/>
    </location>
</feature>
<dbReference type="EMBL" id="JADFTS010000005">
    <property type="protein sequence ID" value="KAF9604082.1"/>
    <property type="molecule type" value="Genomic_DNA"/>
</dbReference>
<reference evidence="2 3" key="1">
    <citation type="submission" date="2020-10" db="EMBL/GenBank/DDBJ databases">
        <title>The Coptis chinensis genome and diversification of protoberbering-type alkaloids.</title>
        <authorList>
            <person name="Wang B."/>
            <person name="Shu S."/>
            <person name="Song C."/>
            <person name="Liu Y."/>
        </authorList>
    </citation>
    <scope>NUCLEOTIDE SEQUENCE [LARGE SCALE GENOMIC DNA]</scope>
    <source>
        <strain evidence="2">HL-2020</strain>
        <tissue evidence="2">Leaf</tissue>
    </source>
</reference>
<name>A0A835HTD7_9MAGN</name>
<dbReference type="Proteomes" id="UP000631114">
    <property type="component" value="Unassembled WGS sequence"/>
</dbReference>
<keyword evidence="1" id="KW-1133">Transmembrane helix</keyword>
<keyword evidence="1" id="KW-0472">Membrane</keyword>
<evidence type="ECO:0000313" key="2">
    <source>
        <dbReference type="EMBL" id="KAF9604082.1"/>
    </source>
</evidence>
<sequence>MEIAAAMVEGKLTKGLDVDEIHHQSQSVDVPLRQGTLIVTIGNLLQEINNQNIGFGSLELEEESASSIALRLFGAIVLLILVLLFWYSLLPLDPIKETNCLQGASRRGKSQGFRPDEIDKAHAARQRGITILRVIVLHICFVEALIFFSGANTLFWKYISLSKILWCFCSPMWSMRLLTDTIRMLIVQDTQTMLKNPNNNLLSGRVPAVLYFAEA</sequence>
<organism evidence="2 3">
    <name type="scientific">Coptis chinensis</name>
    <dbReference type="NCBI Taxonomy" id="261450"/>
    <lineage>
        <taxon>Eukaryota</taxon>
        <taxon>Viridiplantae</taxon>
        <taxon>Streptophyta</taxon>
        <taxon>Embryophyta</taxon>
        <taxon>Tracheophyta</taxon>
        <taxon>Spermatophyta</taxon>
        <taxon>Magnoliopsida</taxon>
        <taxon>Ranunculales</taxon>
        <taxon>Ranunculaceae</taxon>
        <taxon>Coptidoideae</taxon>
        <taxon>Coptis</taxon>
    </lineage>
</organism>
<accession>A0A835HTD7</accession>
<keyword evidence="1" id="KW-0812">Transmembrane</keyword>
<gene>
    <name evidence="2" type="ORF">IFM89_002757</name>
</gene>
<dbReference type="AlphaFoldDB" id="A0A835HTD7"/>
<evidence type="ECO:0000313" key="3">
    <source>
        <dbReference type="Proteomes" id="UP000631114"/>
    </source>
</evidence>
<proteinExistence type="predicted"/>
<comment type="caution">
    <text evidence="2">The sequence shown here is derived from an EMBL/GenBank/DDBJ whole genome shotgun (WGS) entry which is preliminary data.</text>
</comment>
<feature type="transmembrane region" description="Helical" evidence="1">
    <location>
        <begin position="68"/>
        <end position="89"/>
    </location>
</feature>
<protein>
    <submittedName>
        <fullName evidence="2">Uncharacterized protein</fullName>
    </submittedName>
</protein>